<dbReference type="Gene3D" id="1.20.1250.20">
    <property type="entry name" value="MFS general substrate transporter like domains"/>
    <property type="match status" value="1"/>
</dbReference>
<feature type="transmembrane region" description="Helical" evidence="7">
    <location>
        <begin position="404"/>
        <end position="428"/>
    </location>
</feature>
<dbReference type="InterPro" id="IPR036259">
    <property type="entry name" value="MFS_trans_sf"/>
</dbReference>
<dbReference type="Proteomes" id="UP001492380">
    <property type="component" value="Unassembled WGS sequence"/>
</dbReference>
<dbReference type="InterPro" id="IPR010573">
    <property type="entry name" value="MFS_Str1/Tri12-like"/>
</dbReference>
<dbReference type="SUPFAM" id="SSF103473">
    <property type="entry name" value="MFS general substrate transporter"/>
    <property type="match status" value="1"/>
</dbReference>
<reference evidence="9 10" key="1">
    <citation type="submission" date="2024-04" db="EMBL/GenBank/DDBJ databases">
        <title>Phyllosticta paracitricarpa is synonymous to the EU quarantine fungus P. citricarpa based on phylogenomic analyses.</title>
        <authorList>
            <consortium name="Lawrence Berkeley National Laboratory"/>
            <person name="Van Ingen-Buijs V.A."/>
            <person name="Van Westerhoven A.C."/>
            <person name="Haridas S."/>
            <person name="Skiadas P."/>
            <person name="Martin F."/>
            <person name="Groenewald J.Z."/>
            <person name="Crous P.W."/>
            <person name="Seidl M.F."/>
        </authorList>
    </citation>
    <scope>NUCLEOTIDE SEQUENCE [LARGE SCALE GENOMIC DNA]</scope>
    <source>
        <strain evidence="9 10">CBS 123374</strain>
    </source>
</reference>
<evidence type="ECO:0000256" key="2">
    <source>
        <dbReference type="ARBA" id="ARBA00022448"/>
    </source>
</evidence>
<evidence type="ECO:0000256" key="6">
    <source>
        <dbReference type="SAM" id="MobiDB-lite"/>
    </source>
</evidence>
<feature type="transmembrane region" description="Helical" evidence="7">
    <location>
        <begin position="138"/>
        <end position="159"/>
    </location>
</feature>
<feature type="transmembrane region" description="Helical" evidence="7">
    <location>
        <begin position="46"/>
        <end position="72"/>
    </location>
</feature>
<dbReference type="PANTHER" id="PTHR23501">
    <property type="entry name" value="MAJOR FACILITATOR SUPERFAMILY"/>
    <property type="match status" value="1"/>
</dbReference>
<keyword evidence="2" id="KW-0813">Transport</keyword>
<evidence type="ECO:0000256" key="5">
    <source>
        <dbReference type="ARBA" id="ARBA00023136"/>
    </source>
</evidence>
<dbReference type="PANTHER" id="PTHR23501:SF195">
    <property type="entry name" value="PEP5"/>
    <property type="match status" value="1"/>
</dbReference>
<feature type="transmembrane region" description="Helical" evidence="7">
    <location>
        <begin position="379"/>
        <end position="398"/>
    </location>
</feature>
<feature type="transmembrane region" description="Helical" evidence="7">
    <location>
        <begin position="274"/>
        <end position="292"/>
    </location>
</feature>
<feature type="transmembrane region" description="Helical" evidence="7">
    <location>
        <begin position="84"/>
        <end position="102"/>
    </location>
</feature>
<evidence type="ECO:0000256" key="4">
    <source>
        <dbReference type="ARBA" id="ARBA00022989"/>
    </source>
</evidence>
<proteinExistence type="predicted"/>
<feature type="domain" description="Major facilitator superfamily (MFS) profile" evidence="8">
    <location>
        <begin position="41"/>
        <end position="562"/>
    </location>
</feature>
<keyword evidence="4 7" id="KW-1133">Transmembrane helix</keyword>
<gene>
    <name evidence="9" type="ORF">HDK90DRAFT_509838</name>
</gene>
<feature type="transmembrane region" description="Helical" evidence="7">
    <location>
        <begin position="313"/>
        <end position="337"/>
    </location>
</feature>
<evidence type="ECO:0000259" key="8">
    <source>
        <dbReference type="PROSITE" id="PS50850"/>
    </source>
</evidence>
<comment type="caution">
    <text evidence="9">The sequence shown here is derived from an EMBL/GenBank/DDBJ whole genome shotgun (WGS) entry which is preliminary data.</text>
</comment>
<feature type="transmembrane region" description="Helical" evidence="7">
    <location>
        <begin position="243"/>
        <end position="262"/>
    </location>
</feature>
<dbReference type="PROSITE" id="PS00216">
    <property type="entry name" value="SUGAR_TRANSPORT_1"/>
    <property type="match status" value="1"/>
</dbReference>
<organism evidence="9 10">
    <name type="scientific">Phyllosticta capitalensis</name>
    <dbReference type="NCBI Taxonomy" id="121624"/>
    <lineage>
        <taxon>Eukaryota</taxon>
        <taxon>Fungi</taxon>
        <taxon>Dikarya</taxon>
        <taxon>Ascomycota</taxon>
        <taxon>Pezizomycotina</taxon>
        <taxon>Dothideomycetes</taxon>
        <taxon>Dothideomycetes incertae sedis</taxon>
        <taxon>Botryosphaeriales</taxon>
        <taxon>Phyllostictaceae</taxon>
        <taxon>Phyllosticta</taxon>
    </lineage>
</organism>
<feature type="compositionally biased region" description="Basic and acidic residues" evidence="6">
    <location>
        <begin position="575"/>
        <end position="586"/>
    </location>
</feature>
<keyword evidence="10" id="KW-1185">Reference proteome</keyword>
<evidence type="ECO:0000313" key="10">
    <source>
        <dbReference type="Proteomes" id="UP001492380"/>
    </source>
</evidence>
<feature type="transmembrane region" description="Helical" evidence="7">
    <location>
        <begin position="538"/>
        <end position="557"/>
    </location>
</feature>
<comment type="subcellular location">
    <subcellularLocation>
        <location evidence="1">Membrane</location>
        <topology evidence="1">Multi-pass membrane protein</topology>
    </subcellularLocation>
</comment>
<keyword evidence="3 7" id="KW-0812">Transmembrane</keyword>
<dbReference type="PROSITE" id="PS50850">
    <property type="entry name" value="MFS"/>
    <property type="match status" value="1"/>
</dbReference>
<feature type="transmembrane region" description="Helical" evidence="7">
    <location>
        <begin position="349"/>
        <end position="367"/>
    </location>
</feature>
<name>A0ABR1YT69_9PEZI</name>
<evidence type="ECO:0000313" key="9">
    <source>
        <dbReference type="EMBL" id="KAK8238188.1"/>
    </source>
</evidence>
<feature type="transmembrane region" description="Helical" evidence="7">
    <location>
        <begin position="202"/>
        <end position="223"/>
    </location>
</feature>
<accession>A0ABR1YT69</accession>
<evidence type="ECO:0000256" key="3">
    <source>
        <dbReference type="ARBA" id="ARBA00022692"/>
    </source>
</evidence>
<evidence type="ECO:0000256" key="7">
    <source>
        <dbReference type="SAM" id="Phobius"/>
    </source>
</evidence>
<protein>
    <submittedName>
        <fullName evidence="9">Efflux pump antibiotic resistance protein</fullName>
    </submittedName>
</protein>
<feature type="region of interest" description="Disordered" evidence="6">
    <location>
        <begin position="575"/>
        <end position="594"/>
    </location>
</feature>
<dbReference type="EMBL" id="JBBWRZ010000004">
    <property type="protein sequence ID" value="KAK8238188.1"/>
    <property type="molecule type" value="Genomic_DNA"/>
</dbReference>
<dbReference type="InterPro" id="IPR020846">
    <property type="entry name" value="MFS_dom"/>
</dbReference>
<feature type="transmembrane region" description="Helical" evidence="7">
    <location>
        <begin position="114"/>
        <end position="132"/>
    </location>
</feature>
<keyword evidence="5 7" id="KW-0472">Membrane</keyword>
<sequence>MHPDQTDDRILDNDSKPEVERFEVVSSSSNVPLDGVEDGKVSTSTIVAVLFLGLSFTGPIGCGYTLIAGITHQIGIALGNSQDMVWVAGGWSIASAVGFAVAGGLSDIFGRRWVILYGNALSVVGAIVAATADKVNQVIAGSTLIGAGAGMIFVAYPGISEILPNKYRGIGLGWTEFNINLPWASFSVLIGQQLASKATWRWCYYVAIIYSAISLVGCAVFYFPPTRPRNDFDKSRWQEFKELDFVGVAMFSGGLTILLVGLTELGKPSYNKSLVASTITVGAIMFLGCFAYEWTVCPNPLFPFSLFKQIRKFVMLLLVSFVAGLVWYSMAALLPQATLYMYTKDPVEIGVIAIPNGISLVIGGWVIPSFLQYIKRIRGQFIVAMFIQTLFTALYAAVIPNHKAAWMIFQFFGQGCFTWVTTIAYIAAGLEVPQEELGVASGLIGTFRSAGGSFGNAIFNTILNNVINNDLGGNIARAAISRGYPAQGVTDLVPVVIQAESGVPGAPQMLARMDGVTPAVMAAIAETVKNTYAKAFRMVFYASIPFGVIALIGSFFIHDSSDKLNNHVAVQQEKEVLSGKVNDPKKRLSQMGQS</sequence>
<evidence type="ECO:0000256" key="1">
    <source>
        <dbReference type="ARBA" id="ARBA00004141"/>
    </source>
</evidence>
<dbReference type="Pfam" id="PF06609">
    <property type="entry name" value="TRI12"/>
    <property type="match status" value="1"/>
</dbReference>
<dbReference type="InterPro" id="IPR005829">
    <property type="entry name" value="Sugar_transporter_CS"/>
</dbReference>